<dbReference type="EMBL" id="KN714683">
    <property type="protein sequence ID" value="KUI55803.1"/>
    <property type="molecule type" value="Genomic_DNA"/>
</dbReference>
<reference evidence="3" key="1">
    <citation type="submission" date="2014-12" db="EMBL/GenBank/DDBJ databases">
        <title>Genome Sequence of Valsa Canker Pathogens Uncovers a Specific Adaption of Colonization on Woody Bark.</title>
        <authorList>
            <person name="Yin Z."/>
            <person name="Liu H."/>
            <person name="Gao X."/>
            <person name="Li Z."/>
            <person name="Song N."/>
            <person name="Ke X."/>
            <person name="Dai Q."/>
            <person name="Wu Y."/>
            <person name="Sun Y."/>
            <person name="Xu J.-R."/>
            <person name="Kang Z.K."/>
            <person name="Wang L."/>
            <person name="Huang L."/>
        </authorList>
    </citation>
    <scope>NUCLEOTIDE SEQUENCE [LARGE SCALE GENOMIC DNA]</scope>
    <source>
        <strain evidence="3">SXYL134</strain>
    </source>
</reference>
<evidence type="ECO:0000256" key="1">
    <source>
        <dbReference type="SAM" id="Phobius"/>
    </source>
</evidence>
<keyword evidence="1" id="KW-1133">Transmembrane helix</keyword>
<dbReference type="PANTHER" id="PTHR35395:SF1">
    <property type="entry name" value="DUF6536 DOMAIN-CONTAINING PROTEIN"/>
    <property type="match status" value="1"/>
</dbReference>
<dbReference type="Proteomes" id="UP000078576">
    <property type="component" value="Unassembled WGS sequence"/>
</dbReference>
<name>A0A194UVW5_CYTMA</name>
<evidence type="ECO:0000313" key="3">
    <source>
        <dbReference type="Proteomes" id="UP000078576"/>
    </source>
</evidence>
<sequence>MKPPSTEQNWTFQWNSPGKYGYRIGGGPFPDYLSIDLATLNVRYCLAQTQEPIYDPLVTPGDAIESFIVRADPTTLNSCTISGQDISLASGPRQWKRQPRYLASAVPIRAWVRTYLLFAVILVIVGILMKMALDSEPVTRNTLFGHESSLQNGGLVQWGQISTAGNMIIAIVTANLPQIALTLGYFAYNTLFTRLQAEKEWNSFSIDYRPLRVTSPRGEQCSSYRLQLPYRYSIPLLITSISLHWLVSNTIYIAVIEGGFYSTDEDDSSFNTLGLSEDSFIGIGFSSSAIVLVFSIAVFLMLIPLVLSRREYKGQMVIARANSMIISAACQVSLLPGSRPPGQHPSRIHTPSLRSWGENLEPMGSGGIQYEMEMQNLLSPSAIDDTSMARNSLDNDITAELSSELLGDDDMPEKLARMRLARRKLKWGVVKMAPDFYEHFKDFQEDLGHLSFGVIEQDVALPEEGRWYA</sequence>
<dbReference type="OrthoDB" id="5429634at2759"/>
<dbReference type="STRING" id="694573.A0A194UVW5"/>
<protein>
    <submittedName>
        <fullName evidence="2">Uncharacterized protein</fullName>
    </submittedName>
</protein>
<keyword evidence="3" id="KW-1185">Reference proteome</keyword>
<organism evidence="2 3">
    <name type="scientific">Cytospora mali</name>
    <name type="common">Apple Valsa canker fungus</name>
    <name type="synonym">Valsa mali</name>
    <dbReference type="NCBI Taxonomy" id="578113"/>
    <lineage>
        <taxon>Eukaryota</taxon>
        <taxon>Fungi</taxon>
        <taxon>Dikarya</taxon>
        <taxon>Ascomycota</taxon>
        <taxon>Pezizomycotina</taxon>
        <taxon>Sordariomycetes</taxon>
        <taxon>Sordariomycetidae</taxon>
        <taxon>Diaporthales</taxon>
        <taxon>Cytosporaceae</taxon>
        <taxon>Cytospora</taxon>
    </lineage>
</organism>
<evidence type="ECO:0000313" key="2">
    <source>
        <dbReference type="EMBL" id="KUI55803.1"/>
    </source>
</evidence>
<dbReference type="PANTHER" id="PTHR35395">
    <property type="entry name" value="DUF6536 DOMAIN-CONTAINING PROTEIN"/>
    <property type="match status" value="1"/>
</dbReference>
<feature type="transmembrane region" description="Helical" evidence="1">
    <location>
        <begin position="280"/>
        <end position="307"/>
    </location>
</feature>
<keyword evidence="1" id="KW-0472">Membrane</keyword>
<feature type="transmembrane region" description="Helical" evidence="1">
    <location>
        <begin position="234"/>
        <end position="260"/>
    </location>
</feature>
<gene>
    <name evidence="2" type="ORF">VP1G_03148</name>
</gene>
<keyword evidence="1" id="KW-0812">Transmembrane</keyword>
<proteinExistence type="predicted"/>
<accession>A0A194UVW5</accession>
<feature type="transmembrane region" description="Helical" evidence="1">
    <location>
        <begin position="167"/>
        <end position="188"/>
    </location>
</feature>
<dbReference type="AlphaFoldDB" id="A0A194UVW5"/>
<feature type="transmembrane region" description="Helical" evidence="1">
    <location>
        <begin position="115"/>
        <end position="133"/>
    </location>
</feature>